<dbReference type="KEGG" id="pbs:Plabr_0692"/>
<organism evidence="1 2">
    <name type="scientific">Rubinisphaera brasiliensis (strain ATCC 49424 / DSM 5305 / JCM 21570 / IAM 15109 / NBRC 103401 / IFAM 1448)</name>
    <name type="common">Planctomyces brasiliensis</name>
    <dbReference type="NCBI Taxonomy" id="756272"/>
    <lineage>
        <taxon>Bacteria</taxon>
        <taxon>Pseudomonadati</taxon>
        <taxon>Planctomycetota</taxon>
        <taxon>Planctomycetia</taxon>
        <taxon>Planctomycetales</taxon>
        <taxon>Planctomycetaceae</taxon>
        <taxon>Rubinisphaera</taxon>
    </lineage>
</organism>
<keyword evidence="2" id="KW-1185">Reference proteome</keyword>
<accession>F0SG30</accession>
<dbReference type="Proteomes" id="UP000006860">
    <property type="component" value="Chromosome"/>
</dbReference>
<proteinExistence type="predicted"/>
<evidence type="ECO:0000313" key="1">
    <source>
        <dbReference type="EMBL" id="ADY58319.1"/>
    </source>
</evidence>
<gene>
    <name evidence="1" type="ordered locus">Plabr_0692</name>
</gene>
<protein>
    <submittedName>
        <fullName evidence="1">Uncharacterized protein</fullName>
    </submittedName>
</protein>
<dbReference type="EMBL" id="CP002546">
    <property type="protein sequence ID" value="ADY58319.1"/>
    <property type="molecule type" value="Genomic_DNA"/>
</dbReference>
<dbReference type="HOGENOM" id="CLU_2467093_0_0_0"/>
<reference evidence="2" key="1">
    <citation type="submission" date="2011-02" db="EMBL/GenBank/DDBJ databases">
        <title>The complete genome of Planctomyces brasiliensis DSM 5305.</title>
        <authorList>
            <person name="Lucas S."/>
            <person name="Copeland A."/>
            <person name="Lapidus A."/>
            <person name="Bruce D."/>
            <person name="Goodwin L."/>
            <person name="Pitluck S."/>
            <person name="Kyrpides N."/>
            <person name="Mavromatis K."/>
            <person name="Pagani I."/>
            <person name="Ivanova N."/>
            <person name="Ovchinnikova G."/>
            <person name="Lu M."/>
            <person name="Detter J.C."/>
            <person name="Han C."/>
            <person name="Land M."/>
            <person name="Hauser L."/>
            <person name="Markowitz V."/>
            <person name="Cheng J.-F."/>
            <person name="Hugenholtz P."/>
            <person name="Woyke T."/>
            <person name="Wu D."/>
            <person name="Tindall B."/>
            <person name="Pomrenke H.G."/>
            <person name="Brambilla E."/>
            <person name="Klenk H.-P."/>
            <person name="Eisen J.A."/>
        </authorList>
    </citation>
    <scope>NUCLEOTIDE SEQUENCE [LARGE SCALE GENOMIC DNA]</scope>
    <source>
        <strain evidence="2">ATCC 49424 / DSM 5305 / JCM 21570 / NBRC 103401 / IFAM 1448</strain>
    </source>
</reference>
<name>F0SG30_RUBBR</name>
<evidence type="ECO:0000313" key="2">
    <source>
        <dbReference type="Proteomes" id="UP000006860"/>
    </source>
</evidence>
<dbReference type="AlphaFoldDB" id="F0SG30"/>
<dbReference type="STRING" id="756272.Plabr_0692"/>
<sequence length="88" mass="9794">MENRHRQQHPNSELVNIAGCTLWPTVASSVVSAEFPLWVVRSNKHCSLLFVMSPVLHGRVHTKGDIPTVAGVLLEGHGIKLRYLLDTQ</sequence>